<protein>
    <recommendedName>
        <fullName evidence="6">tRNA(Ile)-lysidine synthase</fullName>
        <ecNumber evidence="6">6.3.4.19</ecNumber>
    </recommendedName>
    <alternativeName>
        <fullName evidence="6">tRNA(Ile)-2-lysyl-cytidine synthase</fullName>
    </alternativeName>
    <alternativeName>
        <fullName evidence="6">tRNA(Ile)-lysidine synthetase</fullName>
    </alternativeName>
</protein>
<gene>
    <name evidence="6" type="primary">tilS</name>
    <name evidence="8" type="ORF">SAMN06265338_1128</name>
</gene>
<dbReference type="CDD" id="cd01992">
    <property type="entry name" value="TilS_N"/>
    <property type="match status" value="1"/>
</dbReference>
<keyword evidence="4 6" id="KW-0067">ATP-binding</keyword>
<evidence type="ECO:0000256" key="4">
    <source>
        <dbReference type="ARBA" id="ARBA00022840"/>
    </source>
</evidence>
<dbReference type="EMBL" id="FYDG01000012">
    <property type="protein sequence ID" value="SNB79822.1"/>
    <property type="molecule type" value="Genomic_DNA"/>
</dbReference>
<evidence type="ECO:0000256" key="6">
    <source>
        <dbReference type="HAMAP-Rule" id="MF_01161"/>
    </source>
</evidence>
<evidence type="ECO:0000256" key="2">
    <source>
        <dbReference type="ARBA" id="ARBA00022694"/>
    </source>
</evidence>
<evidence type="ECO:0000256" key="1">
    <source>
        <dbReference type="ARBA" id="ARBA00022598"/>
    </source>
</evidence>
<name>A0A212S3Y2_RHOAC</name>
<feature type="binding site" evidence="6">
    <location>
        <begin position="28"/>
        <end position="33"/>
    </location>
    <ligand>
        <name>ATP</name>
        <dbReference type="ChEBI" id="CHEBI:30616"/>
    </ligand>
</feature>
<dbReference type="NCBIfam" id="TIGR02432">
    <property type="entry name" value="lysidine_TilS_N"/>
    <property type="match status" value="1"/>
</dbReference>
<keyword evidence="9" id="KW-1185">Reference proteome</keyword>
<evidence type="ECO:0000313" key="8">
    <source>
        <dbReference type="EMBL" id="SNB79822.1"/>
    </source>
</evidence>
<dbReference type="InterPro" id="IPR012795">
    <property type="entry name" value="tRNA_Ile_lys_synt_N"/>
</dbReference>
<dbReference type="OrthoDB" id="9807403at2"/>
<dbReference type="PANTHER" id="PTHR43033">
    <property type="entry name" value="TRNA(ILE)-LYSIDINE SYNTHASE-RELATED"/>
    <property type="match status" value="1"/>
</dbReference>
<keyword evidence="1 6" id="KW-0436">Ligase</keyword>
<keyword evidence="6" id="KW-0963">Cytoplasm</keyword>
<evidence type="ECO:0000313" key="9">
    <source>
        <dbReference type="Proteomes" id="UP000198418"/>
    </source>
</evidence>
<dbReference type="InterPro" id="IPR011063">
    <property type="entry name" value="TilS/TtcA_N"/>
</dbReference>
<accession>A0A212S3Y2</accession>
<organism evidence="8 9">
    <name type="scientific">Rhodoblastus acidophilus</name>
    <name type="common">Rhodopseudomonas acidophila</name>
    <dbReference type="NCBI Taxonomy" id="1074"/>
    <lineage>
        <taxon>Bacteria</taxon>
        <taxon>Pseudomonadati</taxon>
        <taxon>Pseudomonadota</taxon>
        <taxon>Alphaproteobacteria</taxon>
        <taxon>Hyphomicrobiales</taxon>
        <taxon>Rhodoblastaceae</taxon>
        <taxon>Rhodoblastus</taxon>
    </lineage>
</organism>
<dbReference type="GO" id="GO:0005737">
    <property type="term" value="C:cytoplasm"/>
    <property type="evidence" value="ECO:0007669"/>
    <property type="project" value="UniProtKB-SubCell"/>
</dbReference>
<evidence type="ECO:0000259" key="7">
    <source>
        <dbReference type="Pfam" id="PF01171"/>
    </source>
</evidence>
<dbReference type="InterPro" id="IPR014729">
    <property type="entry name" value="Rossmann-like_a/b/a_fold"/>
</dbReference>
<dbReference type="PANTHER" id="PTHR43033:SF5">
    <property type="entry name" value="TRNA(ILE)-LYSIDINE SYNTHETASE"/>
    <property type="match status" value="1"/>
</dbReference>
<comment type="similarity">
    <text evidence="6">Belongs to the tRNA(Ile)-lysidine synthase family.</text>
</comment>
<dbReference type="GO" id="GO:0006400">
    <property type="term" value="P:tRNA modification"/>
    <property type="evidence" value="ECO:0007669"/>
    <property type="project" value="UniProtKB-UniRule"/>
</dbReference>
<dbReference type="Pfam" id="PF01171">
    <property type="entry name" value="ATP_bind_3"/>
    <property type="match status" value="1"/>
</dbReference>
<comment type="function">
    <text evidence="6">Ligates lysine onto the cytidine present at position 34 of the AUA codon-specific tRNA(Ile) that contains the anticodon CAU, in an ATP-dependent manner. Cytidine is converted to lysidine, thus changing the amino acid specificity of the tRNA from methionine to isoleucine.</text>
</comment>
<dbReference type="InterPro" id="IPR012094">
    <property type="entry name" value="tRNA_Ile_lys_synt"/>
</dbReference>
<dbReference type="GO" id="GO:0032267">
    <property type="term" value="F:tRNA(Ile)-lysidine synthase activity"/>
    <property type="evidence" value="ECO:0007669"/>
    <property type="project" value="UniProtKB-EC"/>
</dbReference>
<evidence type="ECO:0000256" key="5">
    <source>
        <dbReference type="ARBA" id="ARBA00048539"/>
    </source>
</evidence>
<feature type="domain" description="tRNA(Ile)-lysidine/2-thiocytidine synthase N-terminal" evidence="7">
    <location>
        <begin position="23"/>
        <end position="203"/>
    </location>
</feature>
<dbReference type="Proteomes" id="UP000198418">
    <property type="component" value="Unassembled WGS sequence"/>
</dbReference>
<dbReference type="RefSeq" id="WP_158255244.1">
    <property type="nucleotide sequence ID" value="NZ_FYDG01000012.1"/>
</dbReference>
<dbReference type="AlphaFoldDB" id="A0A212S3Y2"/>
<comment type="catalytic activity">
    <reaction evidence="5 6">
        <text>cytidine(34) in tRNA(Ile2) + L-lysine + ATP = lysidine(34) in tRNA(Ile2) + AMP + diphosphate + H(+)</text>
        <dbReference type="Rhea" id="RHEA:43744"/>
        <dbReference type="Rhea" id="RHEA-COMP:10625"/>
        <dbReference type="Rhea" id="RHEA-COMP:10670"/>
        <dbReference type="ChEBI" id="CHEBI:15378"/>
        <dbReference type="ChEBI" id="CHEBI:30616"/>
        <dbReference type="ChEBI" id="CHEBI:32551"/>
        <dbReference type="ChEBI" id="CHEBI:33019"/>
        <dbReference type="ChEBI" id="CHEBI:82748"/>
        <dbReference type="ChEBI" id="CHEBI:83665"/>
        <dbReference type="ChEBI" id="CHEBI:456215"/>
        <dbReference type="EC" id="6.3.4.19"/>
    </reaction>
</comment>
<comment type="subcellular location">
    <subcellularLocation>
        <location evidence="6">Cytoplasm</location>
    </subcellularLocation>
</comment>
<dbReference type="Gene3D" id="3.40.50.620">
    <property type="entry name" value="HUPs"/>
    <property type="match status" value="1"/>
</dbReference>
<dbReference type="SUPFAM" id="SSF52402">
    <property type="entry name" value="Adenine nucleotide alpha hydrolases-like"/>
    <property type="match status" value="1"/>
</dbReference>
<keyword evidence="3 6" id="KW-0547">Nucleotide-binding</keyword>
<keyword evidence="2 6" id="KW-0819">tRNA processing</keyword>
<evidence type="ECO:0000256" key="3">
    <source>
        <dbReference type="ARBA" id="ARBA00022741"/>
    </source>
</evidence>
<dbReference type="HAMAP" id="MF_01161">
    <property type="entry name" value="tRNA_Ile_lys_synt"/>
    <property type="match status" value="1"/>
</dbReference>
<dbReference type="GO" id="GO:0005524">
    <property type="term" value="F:ATP binding"/>
    <property type="evidence" value="ECO:0007669"/>
    <property type="project" value="UniProtKB-UniRule"/>
</dbReference>
<sequence length="333" mass="35808">MSDAAAVLEPAALFSTLDPCAGLLLAISGGPDSIALLHLAAAWRKEAQTPPVLAAATVDHGLRPGSAQEAEAVGAWCQSLGVAHKILVWTGDKPTTGIQARARRARYHLLFTHMVDIGAAALVTAHHADDQWETVMMRLARGSGIAGLSGMSRDQAFPGGRLVRPLLHAPKATLVDYCRRHGLAYFDDPSNEDPRFARTGWRQLAPSLHRLGLTRARAALLASRAEKCDRALAWSARRFGADVQISTESNVYDLSSATDAPQAIVEYFLRDAVFKAAGAPPARLERLESLAGRLLEALQAGVELRATLGGCTVTLNRRRRLKLALEPQRKRGG</sequence>
<dbReference type="EC" id="6.3.4.19" evidence="6"/>
<proteinExistence type="inferred from homology"/>
<comment type="domain">
    <text evidence="6">The N-terminal region contains the highly conserved SGGXDS motif, predicted to be a P-loop motif involved in ATP binding.</text>
</comment>
<reference evidence="9" key="1">
    <citation type="submission" date="2017-06" db="EMBL/GenBank/DDBJ databases">
        <authorList>
            <person name="Varghese N."/>
            <person name="Submissions S."/>
        </authorList>
    </citation>
    <scope>NUCLEOTIDE SEQUENCE [LARGE SCALE GENOMIC DNA]</scope>
    <source>
        <strain evidence="9">DSM 137</strain>
    </source>
</reference>